<protein>
    <submittedName>
        <fullName evidence="1">Type II toxin-antitoxin system RelE/ParE family toxin</fullName>
    </submittedName>
</protein>
<dbReference type="InterPro" id="IPR035093">
    <property type="entry name" value="RelE/ParE_toxin_dom_sf"/>
</dbReference>
<comment type="caution">
    <text evidence="1">The sequence shown here is derived from an EMBL/GenBank/DDBJ whole genome shotgun (WGS) entry which is preliminary data.</text>
</comment>
<dbReference type="PANTHER" id="PTHR40266">
    <property type="entry name" value="TOXIN HIGB-1"/>
    <property type="match status" value="1"/>
</dbReference>
<organism evidence="1 2">
    <name type="scientific">Candidatus Opimibacter skivensis</name>
    <dbReference type="NCBI Taxonomy" id="2982028"/>
    <lineage>
        <taxon>Bacteria</taxon>
        <taxon>Pseudomonadati</taxon>
        <taxon>Bacteroidota</taxon>
        <taxon>Saprospiria</taxon>
        <taxon>Saprospirales</taxon>
        <taxon>Saprospiraceae</taxon>
        <taxon>Candidatus Opimibacter</taxon>
    </lineage>
</organism>
<gene>
    <name evidence="1" type="ORF">IPP15_10285</name>
</gene>
<proteinExistence type="predicted"/>
<dbReference type="Proteomes" id="UP000808337">
    <property type="component" value="Unassembled WGS sequence"/>
</dbReference>
<reference evidence="1 2" key="1">
    <citation type="submission" date="2020-10" db="EMBL/GenBank/DDBJ databases">
        <title>Connecting structure to function with the recovery of over 1000 high-quality activated sludge metagenome-assembled genomes encoding full-length rRNA genes using long-read sequencing.</title>
        <authorList>
            <person name="Singleton C.M."/>
            <person name="Petriglieri F."/>
            <person name="Kristensen J.M."/>
            <person name="Kirkegaard R.H."/>
            <person name="Michaelsen T.Y."/>
            <person name="Andersen M.H."/>
            <person name="Karst S.M."/>
            <person name="Dueholm M.S."/>
            <person name="Nielsen P.H."/>
            <person name="Albertsen M."/>
        </authorList>
    </citation>
    <scope>NUCLEOTIDE SEQUENCE [LARGE SCALE GENOMIC DNA]</scope>
    <source>
        <strain evidence="1">Ribe_18-Q3-R11-54_MAXAC.273</strain>
    </source>
</reference>
<dbReference type="InterPro" id="IPR007711">
    <property type="entry name" value="HigB-1"/>
</dbReference>
<dbReference type="AlphaFoldDB" id="A0A9D7XMY9"/>
<evidence type="ECO:0000313" key="2">
    <source>
        <dbReference type="Proteomes" id="UP000808337"/>
    </source>
</evidence>
<sequence length="93" mass="10906">MIKSFGDHEAEKIWHGNRSGKLPTSIQQIARRKLRMLNNAQDLNDIRVPPANHLEKLSGKLIGFHSIRINQQWRIIFNWKDGHSNNVKILDYH</sequence>
<dbReference type="SUPFAM" id="SSF143011">
    <property type="entry name" value="RelE-like"/>
    <property type="match status" value="1"/>
</dbReference>
<evidence type="ECO:0000313" key="1">
    <source>
        <dbReference type="EMBL" id="MBK9982794.1"/>
    </source>
</evidence>
<name>A0A9D7XMY9_9BACT</name>
<dbReference type="Pfam" id="PF05015">
    <property type="entry name" value="HigB-like_toxin"/>
    <property type="match status" value="1"/>
</dbReference>
<dbReference type="Gene3D" id="3.30.2310.20">
    <property type="entry name" value="RelE-like"/>
    <property type="match status" value="1"/>
</dbReference>
<dbReference type="PANTHER" id="PTHR40266:SF2">
    <property type="entry name" value="TOXIN HIGB-1"/>
    <property type="match status" value="1"/>
</dbReference>
<accession>A0A9D7XMY9</accession>
<dbReference type="EMBL" id="JADKGY010000007">
    <property type="protein sequence ID" value="MBK9982794.1"/>
    <property type="molecule type" value="Genomic_DNA"/>
</dbReference>